<feature type="compositionally biased region" description="Basic and acidic residues" evidence="1">
    <location>
        <begin position="456"/>
        <end position="465"/>
    </location>
</feature>
<accession>A0A328DFT1</accession>
<feature type="region of interest" description="Disordered" evidence="1">
    <location>
        <begin position="455"/>
        <end position="493"/>
    </location>
</feature>
<gene>
    <name evidence="2" type="ORF">DM860_003424</name>
</gene>
<sequence>MPRNKPRPAVYKSFLSCDDPKGVVECKRIRKSKPGLPDVDETLGKRIEFEASREEMITKQSADKLNCSCSVHLIEVSRGAQKLSHVLESWSKGIGSDRKSKDVAKDLLKGALDLRESLERLEKLQEASGFMTKLSKTKEGNGKGKLKGAGGIERTRSERITGDRMYKLDYGKPRHSIDGASWDCYEELREAILDSFARQNWSLPPDHAMEKGSFGNREMELSLDLPSTSSSQSSFEKACFDRKRTVSSPDLPSTSSSQSSFEKGYFDRKRIISSSHLPSTSSSQSSVFRSQEFSPPNSSYPMAPHLKPKATGLVAKLMGLEEISSETLKSTSQKLLEKHSLPNQQRPIFEVDFPKTKKLPFGVDKVDPKQRTTQESKGHMQFRSKSFDESRHGVSNRRSVASDLENKFGNGCESIMIMNPLHAPDLPKERSYSMTCPFEDNALNSKEMQTKWKRKELREGDKQYREAVPSPNDNGITGLGKPSPKKSASPRKPMLEKKEVIEKMVGKIQRVSPKMRKEGMQNMKLMEACKPLELEKMAYLKLKKQECVLNISEQEAAFCNSRSRMCMNKTDKPAANLGDKKEHIDLKLKKERNKPEIFHFEEVSDVSQTLVIDDQCTDDNLSCISTALTIGSEFDEHDQFFINPKSNPKANTTKNLLLNSTHFLNHAKDLFHTCAWKPAILKPDYSHDEMPETQLLLDCASELLENKNLQITLSLDRLPIIRPQLYISLDKLAAEICDGIDTLMSYKDLSDNTLCMDTSSMLIERDMQCKGAARAAFELGWGKGFTCNEVEHVVADMEKLIFGGILGDALDDFCRVKKSKLLRYDLGAA</sequence>
<proteinExistence type="predicted"/>
<dbReference type="AlphaFoldDB" id="A0A328DFT1"/>
<feature type="region of interest" description="Disordered" evidence="1">
    <location>
        <begin position="368"/>
        <end position="398"/>
    </location>
</feature>
<protein>
    <recommendedName>
        <fullName evidence="4">DUF3741 domain-containing protein</fullName>
    </recommendedName>
</protein>
<feature type="compositionally biased region" description="Low complexity" evidence="1">
    <location>
        <begin position="481"/>
        <end position="492"/>
    </location>
</feature>
<dbReference type="PANTHER" id="PTHR34282">
    <property type="entry name" value="OS01G0228800 PROTEIN-RELATED"/>
    <property type="match status" value="1"/>
</dbReference>
<organism evidence="2 3">
    <name type="scientific">Cuscuta australis</name>
    <dbReference type="NCBI Taxonomy" id="267555"/>
    <lineage>
        <taxon>Eukaryota</taxon>
        <taxon>Viridiplantae</taxon>
        <taxon>Streptophyta</taxon>
        <taxon>Embryophyta</taxon>
        <taxon>Tracheophyta</taxon>
        <taxon>Spermatophyta</taxon>
        <taxon>Magnoliopsida</taxon>
        <taxon>eudicotyledons</taxon>
        <taxon>Gunneridae</taxon>
        <taxon>Pentapetalae</taxon>
        <taxon>asterids</taxon>
        <taxon>lamiids</taxon>
        <taxon>Solanales</taxon>
        <taxon>Convolvulaceae</taxon>
        <taxon>Cuscuteae</taxon>
        <taxon>Cuscuta</taxon>
        <taxon>Cuscuta subgen. Grammica</taxon>
        <taxon>Cuscuta sect. Cleistogrammica</taxon>
    </lineage>
</organism>
<evidence type="ECO:0008006" key="4">
    <source>
        <dbReference type="Google" id="ProtNLM"/>
    </source>
</evidence>
<feature type="region of interest" description="Disordered" evidence="1">
    <location>
        <begin position="276"/>
        <end position="304"/>
    </location>
</feature>
<evidence type="ECO:0000256" key="1">
    <source>
        <dbReference type="SAM" id="MobiDB-lite"/>
    </source>
</evidence>
<evidence type="ECO:0000313" key="3">
    <source>
        <dbReference type="Proteomes" id="UP000249390"/>
    </source>
</evidence>
<comment type="caution">
    <text evidence="2">The sequence shown here is derived from an EMBL/GenBank/DDBJ whole genome shotgun (WGS) entry which is preliminary data.</text>
</comment>
<dbReference type="EMBL" id="NQVE01000142">
    <property type="protein sequence ID" value="RAL44665.1"/>
    <property type="molecule type" value="Genomic_DNA"/>
</dbReference>
<feature type="compositionally biased region" description="Low complexity" evidence="1">
    <location>
        <begin position="276"/>
        <end position="290"/>
    </location>
</feature>
<dbReference type="PANTHER" id="PTHR34282:SF2">
    <property type="entry name" value="DUF3741 DOMAIN-CONTAINING PROTEIN"/>
    <property type="match status" value="1"/>
</dbReference>
<feature type="compositionally biased region" description="Basic and acidic residues" evidence="1">
    <location>
        <begin position="368"/>
        <end position="378"/>
    </location>
</feature>
<keyword evidence="3" id="KW-1185">Reference proteome</keyword>
<dbReference type="Proteomes" id="UP000249390">
    <property type="component" value="Unassembled WGS sequence"/>
</dbReference>
<evidence type="ECO:0000313" key="2">
    <source>
        <dbReference type="EMBL" id="RAL44665.1"/>
    </source>
</evidence>
<reference evidence="2 3" key="1">
    <citation type="submission" date="2018-06" db="EMBL/GenBank/DDBJ databases">
        <title>The Genome of Cuscuta australis (Dodder) Provides Insight into the Evolution of Plant Parasitism.</title>
        <authorList>
            <person name="Liu H."/>
        </authorList>
    </citation>
    <scope>NUCLEOTIDE SEQUENCE [LARGE SCALE GENOMIC DNA]</scope>
    <source>
        <strain evidence="3">cv. Yunnan</strain>
        <tissue evidence="2">Vines</tissue>
    </source>
</reference>
<name>A0A328DFT1_9ASTE</name>
<feature type="compositionally biased region" description="Polar residues" evidence="1">
    <location>
        <begin position="291"/>
        <end position="300"/>
    </location>
</feature>